<dbReference type="RefSeq" id="WP_311369196.1">
    <property type="nucleotide sequence ID" value="NZ_JAVRHX010000003.1"/>
</dbReference>
<evidence type="ECO:0000256" key="2">
    <source>
        <dbReference type="ARBA" id="ARBA00022801"/>
    </source>
</evidence>
<dbReference type="InterPro" id="IPR036412">
    <property type="entry name" value="HAD-like_sf"/>
</dbReference>
<gene>
    <name evidence="4" type="ORF">RM552_12545</name>
</gene>
<proteinExistence type="predicted"/>
<evidence type="ECO:0000313" key="4">
    <source>
        <dbReference type="EMBL" id="MDT0595679.1"/>
    </source>
</evidence>
<accession>A0ABU2ZSR4</accession>
<keyword evidence="3" id="KW-0460">Magnesium</keyword>
<dbReference type="PANTHER" id="PTHR46470:SF4">
    <property type="entry name" value="5-AMINO-6-(5-PHOSPHO-D-RIBITYLAMINO)URACIL PHOSPHATASE YIGB"/>
    <property type="match status" value="1"/>
</dbReference>
<evidence type="ECO:0000256" key="3">
    <source>
        <dbReference type="ARBA" id="ARBA00022842"/>
    </source>
</evidence>
<evidence type="ECO:0000256" key="1">
    <source>
        <dbReference type="ARBA" id="ARBA00001946"/>
    </source>
</evidence>
<keyword evidence="5" id="KW-1185">Reference proteome</keyword>
<dbReference type="Pfam" id="PF00702">
    <property type="entry name" value="Hydrolase"/>
    <property type="match status" value="1"/>
</dbReference>
<reference evidence="4 5" key="1">
    <citation type="submission" date="2023-09" db="EMBL/GenBank/DDBJ databases">
        <authorList>
            <person name="Rey-Velasco X."/>
        </authorList>
    </citation>
    <scope>NUCLEOTIDE SEQUENCE [LARGE SCALE GENOMIC DNA]</scope>
    <source>
        <strain evidence="4 5">P117</strain>
    </source>
</reference>
<evidence type="ECO:0000313" key="5">
    <source>
        <dbReference type="Proteomes" id="UP001253545"/>
    </source>
</evidence>
<dbReference type="Proteomes" id="UP001253545">
    <property type="component" value="Unassembled WGS sequence"/>
</dbReference>
<protein>
    <submittedName>
        <fullName evidence="4">HAD-IA family hydrolase</fullName>
    </submittedName>
</protein>
<sequence>MIVYKRPHSFNGISFDLDDTFYDNMPYIYAAEKALNEYINKHYPTVAKVQKHEWQAIRQQTLSKWPYLKNEIGEFRLKVLEKGFRHAGVHESEILSSVADCFAFFYRKRSDFKVPKSVSAVLDLLSKHFKLAAITNGNVDCEAIGISRHFKTIIHASKEYPMKPEPAIFLKAAQDLELKPKEILHVGDDLHKDIFGATNAGYQTAWLAVNRKMLLHRERVCILPSLQLNKLSELNVFCN</sequence>
<comment type="caution">
    <text evidence="4">The sequence shown here is derived from an EMBL/GenBank/DDBJ whole genome shotgun (WGS) entry which is preliminary data.</text>
</comment>
<comment type="cofactor">
    <cofactor evidence="1">
        <name>Mg(2+)</name>
        <dbReference type="ChEBI" id="CHEBI:18420"/>
    </cofactor>
</comment>
<keyword evidence="2 4" id="KW-0378">Hydrolase</keyword>
<organism evidence="4 5">
    <name type="scientific">Glaciecola petra</name>
    <dbReference type="NCBI Taxonomy" id="3075602"/>
    <lineage>
        <taxon>Bacteria</taxon>
        <taxon>Pseudomonadati</taxon>
        <taxon>Pseudomonadota</taxon>
        <taxon>Gammaproteobacteria</taxon>
        <taxon>Alteromonadales</taxon>
        <taxon>Alteromonadaceae</taxon>
        <taxon>Glaciecola</taxon>
    </lineage>
</organism>
<dbReference type="SFLD" id="SFLDS00003">
    <property type="entry name" value="Haloacid_Dehalogenase"/>
    <property type="match status" value="1"/>
</dbReference>
<dbReference type="PANTHER" id="PTHR46470">
    <property type="entry name" value="N-ACYLNEURAMINATE-9-PHOSPHATASE"/>
    <property type="match status" value="1"/>
</dbReference>
<dbReference type="GO" id="GO:0016787">
    <property type="term" value="F:hydrolase activity"/>
    <property type="evidence" value="ECO:0007669"/>
    <property type="project" value="UniProtKB-KW"/>
</dbReference>
<dbReference type="InterPro" id="IPR051400">
    <property type="entry name" value="HAD-like_hydrolase"/>
</dbReference>
<dbReference type="Gene3D" id="1.20.120.1600">
    <property type="match status" value="1"/>
</dbReference>
<dbReference type="EMBL" id="JAVRHX010000003">
    <property type="protein sequence ID" value="MDT0595679.1"/>
    <property type="molecule type" value="Genomic_DNA"/>
</dbReference>
<name>A0ABU2ZSR4_9ALTE</name>
<dbReference type="NCBIfam" id="TIGR01549">
    <property type="entry name" value="HAD-SF-IA-v1"/>
    <property type="match status" value="1"/>
</dbReference>
<dbReference type="SFLD" id="SFLDG01129">
    <property type="entry name" value="C1.5:_HAD__Beta-PGM__Phosphata"/>
    <property type="match status" value="1"/>
</dbReference>
<dbReference type="InterPro" id="IPR006439">
    <property type="entry name" value="HAD-SF_hydro_IA"/>
</dbReference>
<dbReference type="Gene3D" id="3.40.50.1000">
    <property type="entry name" value="HAD superfamily/HAD-like"/>
    <property type="match status" value="1"/>
</dbReference>
<dbReference type="InterPro" id="IPR023214">
    <property type="entry name" value="HAD_sf"/>
</dbReference>
<dbReference type="SUPFAM" id="SSF56784">
    <property type="entry name" value="HAD-like"/>
    <property type="match status" value="1"/>
</dbReference>
<dbReference type="NCBIfam" id="TIGR01509">
    <property type="entry name" value="HAD-SF-IA-v3"/>
    <property type="match status" value="1"/>
</dbReference>